<organism evidence="1 2">
    <name type="scientific">Parathielavia hyrcaniae</name>
    <dbReference type="NCBI Taxonomy" id="113614"/>
    <lineage>
        <taxon>Eukaryota</taxon>
        <taxon>Fungi</taxon>
        <taxon>Dikarya</taxon>
        <taxon>Ascomycota</taxon>
        <taxon>Pezizomycotina</taxon>
        <taxon>Sordariomycetes</taxon>
        <taxon>Sordariomycetidae</taxon>
        <taxon>Sordariales</taxon>
        <taxon>Chaetomiaceae</taxon>
        <taxon>Parathielavia</taxon>
    </lineage>
</organism>
<dbReference type="AlphaFoldDB" id="A0AAN6Q780"/>
<proteinExistence type="predicted"/>
<evidence type="ECO:0000313" key="2">
    <source>
        <dbReference type="Proteomes" id="UP001305647"/>
    </source>
</evidence>
<protein>
    <submittedName>
        <fullName evidence="1">Uncharacterized protein</fullName>
    </submittedName>
</protein>
<dbReference type="EMBL" id="MU863626">
    <property type="protein sequence ID" value="KAK4104918.1"/>
    <property type="molecule type" value="Genomic_DNA"/>
</dbReference>
<name>A0AAN6Q780_9PEZI</name>
<reference evidence="1" key="1">
    <citation type="journal article" date="2023" name="Mol. Phylogenet. Evol.">
        <title>Genome-scale phylogeny and comparative genomics of the fungal order Sordariales.</title>
        <authorList>
            <person name="Hensen N."/>
            <person name="Bonometti L."/>
            <person name="Westerberg I."/>
            <person name="Brannstrom I.O."/>
            <person name="Guillou S."/>
            <person name="Cros-Aarteil S."/>
            <person name="Calhoun S."/>
            <person name="Haridas S."/>
            <person name="Kuo A."/>
            <person name="Mondo S."/>
            <person name="Pangilinan J."/>
            <person name="Riley R."/>
            <person name="LaButti K."/>
            <person name="Andreopoulos B."/>
            <person name="Lipzen A."/>
            <person name="Chen C."/>
            <person name="Yan M."/>
            <person name="Daum C."/>
            <person name="Ng V."/>
            <person name="Clum A."/>
            <person name="Steindorff A."/>
            <person name="Ohm R.A."/>
            <person name="Martin F."/>
            <person name="Silar P."/>
            <person name="Natvig D.O."/>
            <person name="Lalanne C."/>
            <person name="Gautier V."/>
            <person name="Ament-Velasquez S.L."/>
            <person name="Kruys A."/>
            <person name="Hutchinson M.I."/>
            <person name="Powell A.J."/>
            <person name="Barry K."/>
            <person name="Miller A.N."/>
            <person name="Grigoriev I.V."/>
            <person name="Debuchy R."/>
            <person name="Gladieux P."/>
            <person name="Hiltunen Thoren M."/>
            <person name="Johannesson H."/>
        </authorList>
    </citation>
    <scope>NUCLEOTIDE SEQUENCE</scope>
    <source>
        <strain evidence="1">CBS 757.83</strain>
    </source>
</reference>
<comment type="caution">
    <text evidence="1">The sequence shown here is derived from an EMBL/GenBank/DDBJ whole genome shotgun (WGS) entry which is preliminary data.</text>
</comment>
<reference evidence="1" key="2">
    <citation type="submission" date="2023-05" db="EMBL/GenBank/DDBJ databases">
        <authorList>
            <consortium name="Lawrence Berkeley National Laboratory"/>
            <person name="Steindorff A."/>
            <person name="Hensen N."/>
            <person name="Bonometti L."/>
            <person name="Westerberg I."/>
            <person name="Brannstrom I.O."/>
            <person name="Guillou S."/>
            <person name="Cros-Aarteil S."/>
            <person name="Calhoun S."/>
            <person name="Haridas S."/>
            <person name="Kuo A."/>
            <person name="Mondo S."/>
            <person name="Pangilinan J."/>
            <person name="Riley R."/>
            <person name="Labutti K."/>
            <person name="Andreopoulos B."/>
            <person name="Lipzen A."/>
            <person name="Chen C."/>
            <person name="Yanf M."/>
            <person name="Daum C."/>
            <person name="Ng V."/>
            <person name="Clum A."/>
            <person name="Ohm R."/>
            <person name="Martin F."/>
            <person name="Silar P."/>
            <person name="Natvig D."/>
            <person name="Lalanne C."/>
            <person name="Gautier V."/>
            <person name="Ament-Velasquez S.L."/>
            <person name="Kruys A."/>
            <person name="Hutchinson M.I."/>
            <person name="Powell A.J."/>
            <person name="Barry K."/>
            <person name="Miller A.N."/>
            <person name="Grigoriev I.V."/>
            <person name="Debuchy R."/>
            <person name="Gladieux P."/>
            <person name="Thoren M.H."/>
            <person name="Johannesson H."/>
        </authorList>
    </citation>
    <scope>NUCLEOTIDE SEQUENCE</scope>
    <source>
        <strain evidence="1">CBS 757.83</strain>
    </source>
</reference>
<dbReference type="Proteomes" id="UP001305647">
    <property type="component" value="Unassembled WGS sequence"/>
</dbReference>
<gene>
    <name evidence="1" type="ORF">N658DRAFT_194014</name>
</gene>
<accession>A0AAN6Q780</accession>
<sequence>MTLSPLRMGTAGLNARSHWFIQTSSDSRLQLGAGWRGTVACVAGLGYEQSVFNQRPESRASGANSSRKEQRCRVTEVSTIVIGTNACCISAATHHRSLSWTGSWLEPWFCLQRAGCFGSCRAPAASSSSNLFLCGSGGSATHRVSKLGHPLLNILSLNRPSLSIGAAPTKTIVSRNTDHPVTILIAKGKAALCAPSSRLETPDHRLASAARPAARLIS</sequence>
<keyword evidence="2" id="KW-1185">Reference proteome</keyword>
<evidence type="ECO:0000313" key="1">
    <source>
        <dbReference type="EMBL" id="KAK4104918.1"/>
    </source>
</evidence>